<keyword evidence="2" id="KW-1185">Reference proteome</keyword>
<reference evidence="1 2" key="1">
    <citation type="journal article" date="2008" name="Proc. Natl. Acad. Sci. U.S.A.">
        <title>The genome of Cyanothece 51142, a unicellular diazotrophic cyanobacterium important in the marine nitrogen cycle.</title>
        <authorList>
            <person name="Welsh E.A."/>
            <person name="Liberton M."/>
            <person name="Stoeckel J."/>
            <person name="Loh T."/>
            <person name="Elvitigala T."/>
            <person name="Wang C."/>
            <person name="Wollam A."/>
            <person name="Fulton R.S."/>
            <person name="Clifton S.W."/>
            <person name="Jacobs J.M."/>
            <person name="Aurora R."/>
            <person name="Ghosh B.K."/>
            <person name="Sherman L.A."/>
            <person name="Smith R.D."/>
            <person name="Wilson R.K."/>
            <person name="Pakrasi H.B."/>
        </authorList>
    </citation>
    <scope>NUCLEOTIDE SEQUENCE [LARGE SCALE GENOMIC DNA]</scope>
    <source>
        <strain evidence="2">ATCC 51142 / BH68</strain>
    </source>
</reference>
<sequence length="58" mass="6606">MKHSIQKFNPDKLYEIVVSACFSIKAKSSAEAQQKLEALLSEIDADHWELEKVNEVES</sequence>
<protein>
    <submittedName>
        <fullName evidence="1">Uncharacterized protein</fullName>
    </submittedName>
</protein>
<dbReference type="Proteomes" id="UP000001203">
    <property type="component" value="Chromosome circular"/>
</dbReference>
<evidence type="ECO:0000313" key="2">
    <source>
        <dbReference type="Proteomes" id="UP000001203"/>
    </source>
</evidence>
<organism evidence="1 2">
    <name type="scientific">Crocosphaera subtropica (strain ATCC 51142 / BH68)</name>
    <name type="common">Cyanothece sp. (strain ATCC 51142)</name>
    <dbReference type="NCBI Taxonomy" id="43989"/>
    <lineage>
        <taxon>Bacteria</taxon>
        <taxon>Bacillati</taxon>
        <taxon>Cyanobacteriota</taxon>
        <taxon>Cyanophyceae</taxon>
        <taxon>Oscillatoriophycideae</taxon>
        <taxon>Chroococcales</taxon>
        <taxon>Aphanothecaceae</taxon>
        <taxon>Crocosphaera</taxon>
        <taxon>Crocosphaera subtropica</taxon>
    </lineage>
</organism>
<dbReference type="eggNOG" id="ENOG50320Q6">
    <property type="taxonomic scope" value="Bacteria"/>
</dbReference>
<dbReference type="AlphaFoldDB" id="B1WRR0"/>
<dbReference type="HOGENOM" id="CLU_210979_0_0_3"/>
<dbReference type="RefSeq" id="WP_009543768.1">
    <property type="nucleotide sequence ID" value="NC_010546.1"/>
</dbReference>
<name>B1WRR0_CROS5</name>
<dbReference type="STRING" id="43989.cce_4153"/>
<accession>B1WRR0</accession>
<proteinExistence type="predicted"/>
<evidence type="ECO:0000313" key="1">
    <source>
        <dbReference type="EMBL" id="ACB53501.1"/>
    </source>
</evidence>
<dbReference type="EMBL" id="CP000806">
    <property type="protein sequence ID" value="ACB53501.1"/>
    <property type="molecule type" value="Genomic_DNA"/>
</dbReference>
<gene>
    <name evidence="1" type="ordered locus">cce_4153</name>
</gene>
<dbReference type="KEGG" id="cyt:cce_4153"/>